<protein>
    <submittedName>
        <fullName evidence="2">DUF2550 domain-containing protein</fullName>
    </submittedName>
</protein>
<feature type="transmembrane region" description="Helical" evidence="1">
    <location>
        <begin position="6"/>
        <end position="23"/>
    </location>
</feature>
<evidence type="ECO:0000256" key="1">
    <source>
        <dbReference type="SAM" id="Phobius"/>
    </source>
</evidence>
<dbReference type="RefSeq" id="WP_344424526.1">
    <property type="nucleotide sequence ID" value="NZ_BAAANN010000023.1"/>
</dbReference>
<proteinExistence type="predicted"/>
<keyword evidence="1" id="KW-1133">Transmembrane helix</keyword>
<gene>
    <name evidence="2" type="ORF">GCM10009754_53630</name>
</gene>
<accession>A0ABN2RNV3</accession>
<keyword evidence="1" id="KW-0472">Membrane</keyword>
<dbReference type="InterPro" id="IPR019675">
    <property type="entry name" value="DUF2550"/>
</dbReference>
<evidence type="ECO:0000313" key="3">
    <source>
        <dbReference type="Proteomes" id="UP001501116"/>
    </source>
</evidence>
<keyword evidence="3" id="KW-1185">Reference proteome</keyword>
<reference evidence="2 3" key="1">
    <citation type="journal article" date="2019" name="Int. J. Syst. Evol. Microbiol.">
        <title>The Global Catalogue of Microorganisms (GCM) 10K type strain sequencing project: providing services to taxonomists for standard genome sequencing and annotation.</title>
        <authorList>
            <consortium name="The Broad Institute Genomics Platform"/>
            <consortium name="The Broad Institute Genome Sequencing Center for Infectious Disease"/>
            <person name="Wu L."/>
            <person name="Ma J."/>
        </authorList>
    </citation>
    <scope>NUCLEOTIDE SEQUENCE [LARGE SCALE GENOMIC DNA]</scope>
    <source>
        <strain evidence="2 3">JCM 14545</strain>
    </source>
</reference>
<dbReference type="Pfam" id="PF10739">
    <property type="entry name" value="DUF2550"/>
    <property type="match status" value="1"/>
</dbReference>
<dbReference type="Proteomes" id="UP001501116">
    <property type="component" value="Unassembled WGS sequence"/>
</dbReference>
<sequence length="144" mass="16021">MEITVVVLGLLVVLVVVAVWYSLRWVRMRKNGGVSVALRWRPDSARAGWHLGIGRYEGDAFAWYRVWSLRSGPDRVFERHALEIADRRDPIGTESYAVPSGSTVLRCESDSQEAIEIAMGPGALTGFLSWLESAPPGRRLPRAS</sequence>
<keyword evidence="1" id="KW-0812">Transmembrane</keyword>
<dbReference type="EMBL" id="BAAANN010000023">
    <property type="protein sequence ID" value="GAA1972346.1"/>
    <property type="molecule type" value="Genomic_DNA"/>
</dbReference>
<organism evidence="2 3">
    <name type="scientific">Amycolatopsis minnesotensis</name>
    <dbReference type="NCBI Taxonomy" id="337894"/>
    <lineage>
        <taxon>Bacteria</taxon>
        <taxon>Bacillati</taxon>
        <taxon>Actinomycetota</taxon>
        <taxon>Actinomycetes</taxon>
        <taxon>Pseudonocardiales</taxon>
        <taxon>Pseudonocardiaceae</taxon>
        <taxon>Amycolatopsis</taxon>
    </lineage>
</organism>
<evidence type="ECO:0000313" key="2">
    <source>
        <dbReference type="EMBL" id="GAA1972346.1"/>
    </source>
</evidence>
<name>A0ABN2RNV3_9PSEU</name>
<comment type="caution">
    <text evidence="2">The sequence shown here is derived from an EMBL/GenBank/DDBJ whole genome shotgun (WGS) entry which is preliminary data.</text>
</comment>